<accession>A0A0D0DUH7</accession>
<dbReference type="HOGENOM" id="CLU_087375_1_0_1"/>
<reference evidence="2" key="2">
    <citation type="submission" date="2015-01" db="EMBL/GenBank/DDBJ databases">
        <title>Evolutionary Origins and Diversification of the Mycorrhizal Mutualists.</title>
        <authorList>
            <consortium name="DOE Joint Genome Institute"/>
            <consortium name="Mycorrhizal Genomics Consortium"/>
            <person name="Kohler A."/>
            <person name="Kuo A."/>
            <person name="Nagy L.G."/>
            <person name="Floudas D."/>
            <person name="Copeland A."/>
            <person name="Barry K.W."/>
            <person name="Cichocki N."/>
            <person name="Veneault-Fourrey C."/>
            <person name="LaButti K."/>
            <person name="Lindquist E.A."/>
            <person name="Lipzen A."/>
            <person name="Lundell T."/>
            <person name="Morin E."/>
            <person name="Murat C."/>
            <person name="Riley R."/>
            <person name="Ohm R."/>
            <person name="Sun H."/>
            <person name="Tunlid A."/>
            <person name="Henrissat B."/>
            <person name="Grigoriev I.V."/>
            <person name="Hibbett D.S."/>
            <person name="Martin F."/>
        </authorList>
    </citation>
    <scope>NUCLEOTIDE SEQUENCE [LARGE SCALE GENOMIC DNA]</scope>
    <source>
        <strain evidence="2">Ve08.2h10</strain>
    </source>
</reference>
<dbReference type="AlphaFoldDB" id="A0A0D0DUH7"/>
<name>A0A0D0DUH7_9AGAM</name>
<sequence>EHLKKDCTSPVYALFDLEPVIQEIDSCRAQEFKCSTHGCKVKIWQYLDTKDAYLTSNMCKHVKACWGNEVLNAVDDAKDANDVQNKIIKSILRNGSITTACEQKGKGAVTTHSMSQLSNGSLRTGCPECYLPPDDTVLHDVKQVYVCTHQCIAKMLKEYNGKLNFTTNAWTPNNHAFVAFTVHLEKGGKLLTFPLDIVEVAKVILHLPHGF</sequence>
<evidence type="ECO:0000313" key="2">
    <source>
        <dbReference type="Proteomes" id="UP000054538"/>
    </source>
</evidence>
<dbReference type="InParanoid" id="A0A0D0DUH7"/>
<keyword evidence="2" id="KW-1185">Reference proteome</keyword>
<dbReference type="EMBL" id="KN825249">
    <property type="protein sequence ID" value="KIK92731.1"/>
    <property type="molecule type" value="Genomic_DNA"/>
</dbReference>
<evidence type="ECO:0000313" key="1">
    <source>
        <dbReference type="EMBL" id="KIK92731.1"/>
    </source>
</evidence>
<protein>
    <submittedName>
        <fullName evidence="1">Unplaced genomic scaffold scaffold_427, whole genome shotgun sequence</fullName>
    </submittedName>
</protein>
<proteinExistence type="predicted"/>
<dbReference type="STRING" id="930991.A0A0D0DUH7"/>
<dbReference type="Proteomes" id="UP000054538">
    <property type="component" value="Unassembled WGS sequence"/>
</dbReference>
<dbReference type="OrthoDB" id="2677917at2759"/>
<feature type="non-terminal residue" evidence="1">
    <location>
        <position position="1"/>
    </location>
</feature>
<organism evidence="1 2">
    <name type="scientific">Paxillus rubicundulus Ve08.2h10</name>
    <dbReference type="NCBI Taxonomy" id="930991"/>
    <lineage>
        <taxon>Eukaryota</taxon>
        <taxon>Fungi</taxon>
        <taxon>Dikarya</taxon>
        <taxon>Basidiomycota</taxon>
        <taxon>Agaricomycotina</taxon>
        <taxon>Agaricomycetes</taxon>
        <taxon>Agaricomycetidae</taxon>
        <taxon>Boletales</taxon>
        <taxon>Paxilineae</taxon>
        <taxon>Paxillaceae</taxon>
        <taxon>Paxillus</taxon>
    </lineage>
</organism>
<gene>
    <name evidence="1" type="ORF">PAXRUDRAFT_146678</name>
</gene>
<reference evidence="1 2" key="1">
    <citation type="submission" date="2014-04" db="EMBL/GenBank/DDBJ databases">
        <authorList>
            <consortium name="DOE Joint Genome Institute"/>
            <person name="Kuo A."/>
            <person name="Kohler A."/>
            <person name="Jargeat P."/>
            <person name="Nagy L.G."/>
            <person name="Floudas D."/>
            <person name="Copeland A."/>
            <person name="Barry K.W."/>
            <person name="Cichocki N."/>
            <person name="Veneault-Fourrey C."/>
            <person name="LaButti K."/>
            <person name="Lindquist E.A."/>
            <person name="Lipzen A."/>
            <person name="Lundell T."/>
            <person name="Morin E."/>
            <person name="Murat C."/>
            <person name="Sun H."/>
            <person name="Tunlid A."/>
            <person name="Henrissat B."/>
            <person name="Grigoriev I.V."/>
            <person name="Hibbett D.S."/>
            <person name="Martin F."/>
            <person name="Nordberg H.P."/>
            <person name="Cantor M.N."/>
            <person name="Hua S.X."/>
        </authorList>
    </citation>
    <scope>NUCLEOTIDE SEQUENCE [LARGE SCALE GENOMIC DNA]</scope>
    <source>
        <strain evidence="1 2">Ve08.2h10</strain>
    </source>
</reference>